<dbReference type="EMBL" id="LGRX02035410">
    <property type="protein sequence ID" value="KAK3234956.1"/>
    <property type="molecule type" value="Genomic_DNA"/>
</dbReference>
<accession>A0AAE0BE53</accession>
<dbReference type="Proteomes" id="UP001190700">
    <property type="component" value="Unassembled WGS sequence"/>
</dbReference>
<evidence type="ECO:0000313" key="1">
    <source>
        <dbReference type="EMBL" id="KAK3234956.1"/>
    </source>
</evidence>
<gene>
    <name evidence="1" type="ORF">CYMTET_54817</name>
</gene>
<name>A0AAE0BE53_9CHLO</name>
<reference evidence="1 2" key="1">
    <citation type="journal article" date="2015" name="Genome Biol. Evol.">
        <title>Comparative Genomics of a Bacterivorous Green Alga Reveals Evolutionary Causalities and Consequences of Phago-Mixotrophic Mode of Nutrition.</title>
        <authorList>
            <person name="Burns J.A."/>
            <person name="Paasch A."/>
            <person name="Narechania A."/>
            <person name="Kim E."/>
        </authorList>
    </citation>
    <scope>NUCLEOTIDE SEQUENCE [LARGE SCALE GENOMIC DNA]</scope>
    <source>
        <strain evidence="1 2">PLY_AMNH</strain>
    </source>
</reference>
<evidence type="ECO:0000313" key="2">
    <source>
        <dbReference type="Proteomes" id="UP001190700"/>
    </source>
</evidence>
<proteinExistence type="predicted"/>
<comment type="caution">
    <text evidence="1">The sequence shown here is derived from an EMBL/GenBank/DDBJ whole genome shotgun (WGS) entry which is preliminary data.</text>
</comment>
<organism evidence="1 2">
    <name type="scientific">Cymbomonas tetramitiformis</name>
    <dbReference type="NCBI Taxonomy" id="36881"/>
    <lineage>
        <taxon>Eukaryota</taxon>
        <taxon>Viridiplantae</taxon>
        <taxon>Chlorophyta</taxon>
        <taxon>Pyramimonadophyceae</taxon>
        <taxon>Pyramimonadales</taxon>
        <taxon>Pyramimonadaceae</taxon>
        <taxon>Cymbomonas</taxon>
    </lineage>
</organism>
<dbReference type="AlphaFoldDB" id="A0AAE0BE53"/>
<keyword evidence="2" id="KW-1185">Reference proteome</keyword>
<protein>
    <submittedName>
        <fullName evidence="1">Uncharacterized protein</fullName>
    </submittedName>
</protein>
<sequence>MASTGRRSLGEALRSARAASASGTPAASVTVILARRGPLPLGKAFALLARQHECADRLDYACNYGEELVKLLRSHGFKPHRGYTLDGSDAKTDFAILLSNLHHVLSHISHFEYDKIFDLEHEYLVEYHWALNELVFIIFKGVLQSTTLALYQESARVHPRDGSCALQRSLRFHGEATTDPDTFQISRAKLSRFYMNLIDDAAAIEL</sequence>